<dbReference type="Pfam" id="PF00535">
    <property type="entry name" value="Glycos_transf_2"/>
    <property type="match status" value="1"/>
</dbReference>
<protein>
    <submittedName>
        <fullName evidence="5">Glycosyltransferase family 2 protein</fullName>
    </submittedName>
</protein>
<evidence type="ECO:0000259" key="4">
    <source>
        <dbReference type="Pfam" id="PF00535"/>
    </source>
</evidence>
<dbReference type="GO" id="GO:0016757">
    <property type="term" value="F:glycosyltransferase activity"/>
    <property type="evidence" value="ECO:0007669"/>
    <property type="project" value="UniProtKB-KW"/>
</dbReference>
<evidence type="ECO:0000256" key="3">
    <source>
        <dbReference type="ARBA" id="ARBA00022679"/>
    </source>
</evidence>
<evidence type="ECO:0000256" key="2">
    <source>
        <dbReference type="ARBA" id="ARBA00022676"/>
    </source>
</evidence>
<dbReference type="InterPro" id="IPR001173">
    <property type="entry name" value="Glyco_trans_2-like"/>
</dbReference>
<dbReference type="AlphaFoldDB" id="A0A9D9I4K5"/>
<dbReference type="Gene3D" id="3.90.550.10">
    <property type="entry name" value="Spore Coat Polysaccharide Biosynthesis Protein SpsA, Chain A"/>
    <property type="match status" value="1"/>
</dbReference>
<sequence length="296" mass="32575">MNVCAVIVTYNAMRWVDKSISSLYCSTSPPEHVIVVDNSSSDGTPEFVAGAFPEVEIVRMGTNAGFAAAAQAGIDRAVASGADAVLLMHHDVWLASGALEALVACCSDDSLSVPVYMNGFGSGYETSFRPVIRHSYGLRRFLERGAGSSTVKIHVKDVPSGCWFLPVALIRETGPLNRIFTDAGPSAEEYLARTRYLSKRTYVVPGAIIFHDRDSYGDRTLFDVSSIYNDLLLIECNPGSCALSRAAAKALLFFRLVFLTVHYRVNLLSVYRDDLHRVKSLRCELKVGRKKYRSCR</sequence>
<gene>
    <name evidence="5" type="ORF">IAB93_07585</name>
</gene>
<keyword evidence="3" id="KW-0808">Transferase</keyword>
<reference evidence="5" key="1">
    <citation type="submission" date="2020-10" db="EMBL/GenBank/DDBJ databases">
        <authorList>
            <person name="Gilroy R."/>
        </authorList>
    </citation>
    <scope>NUCLEOTIDE SEQUENCE</scope>
    <source>
        <strain evidence="5">10037</strain>
    </source>
</reference>
<evidence type="ECO:0000313" key="6">
    <source>
        <dbReference type="Proteomes" id="UP000823597"/>
    </source>
</evidence>
<evidence type="ECO:0000313" key="5">
    <source>
        <dbReference type="EMBL" id="MBO8465839.1"/>
    </source>
</evidence>
<dbReference type="InterPro" id="IPR029044">
    <property type="entry name" value="Nucleotide-diphossugar_trans"/>
</dbReference>
<comment type="similarity">
    <text evidence="1">Belongs to the glycosyltransferase 2 family.</text>
</comment>
<dbReference type="EMBL" id="JADIME010000078">
    <property type="protein sequence ID" value="MBO8465839.1"/>
    <property type="molecule type" value="Genomic_DNA"/>
</dbReference>
<feature type="domain" description="Glycosyltransferase 2-like" evidence="4">
    <location>
        <begin position="5"/>
        <end position="168"/>
    </location>
</feature>
<reference evidence="5" key="2">
    <citation type="journal article" date="2021" name="PeerJ">
        <title>Extensive microbial diversity within the chicken gut microbiome revealed by metagenomics and culture.</title>
        <authorList>
            <person name="Gilroy R."/>
            <person name="Ravi A."/>
            <person name="Getino M."/>
            <person name="Pursley I."/>
            <person name="Horton D.L."/>
            <person name="Alikhan N.F."/>
            <person name="Baker D."/>
            <person name="Gharbi K."/>
            <person name="Hall N."/>
            <person name="Watson M."/>
            <person name="Adriaenssens E.M."/>
            <person name="Foster-Nyarko E."/>
            <person name="Jarju S."/>
            <person name="Secka A."/>
            <person name="Antonio M."/>
            <person name="Oren A."/>
            <person name="Chaudhuri R.R."/>
            <person name="La Ragione R."/>
            <person name="Hildebrand F."/>
            <person name="Pallen M.J."/>
        </authorList>
    </citation>
    <scope>NUCLEOTIDE SEQUENCE</scope>
    <source>
        <strain evidence="5">10037</strain>
    </source>
</reference>
<dbReference type="PANTHER" id="PTHR43179">
    <property type="entry name" value="RHAMNOSYLTRANSFERASE WBBL"/>
    <property type="match status" value="1"/>
</dbReference>
<comment type="caution">
    <text evidence="5">The sequence shown here is derived from an EMBL/GenBank/DDBJ whole genome shotgun (WGS) entry which is preliminary data.</text>
</comment>
<dbReference type="Proteomes" id="UP000823597">
    <property type="component" value="Unassembled WGS sequence"/>
</dbReference>
<organism evidence="5 6">
    <name type="scientific">Candidatus Merdivivens pullistercoris</name>
    <dbReference type="NCBI Taxonomy" id="2840873"/>
    <lineage>
        <taxon>Bacteria</taxon>
        <taxon>Pseudomonadati</taxon>
        <taxon>Bacteroidota</taxon>
        <taxon>Bacteroidia</taxon>
        <taxon>Bacteroidales</taxon>
        <taxon>Muribaculaceae</taxon>
        <taxon>Muribaculaceae incertae sedis</taxon>
        <taxon>Candidatus Merdivivens</taxon>
    </lineage>
</organism>
<name>A0A9D9I4K5_9BACT</name>
<proteinExistence type="inferred from homology"/>
<dbReference type="PANTHER" id="PTHR43179:SF12">
    <property type="entry name" value="GALACTOFURANOSYLTRANSFERASE GLFT2"/>
    <property type="match status" value="1"/>
</dbReference>
<keyword evidence="2" id="KW-0328">Glycosyltransferase</keyword>
<evidence type="ECO:0000256" key="1">
    <source>
        <dbReference type="ARBA" id="ARBA00006739"/>
    </source>
</evidence>
<dbReference type="SUPFAM" id="SSF53448">
    <property type="entry name" value="Nucleotide-diphospho-sugar transferases"/>
    <property type="match status" value="1"/>
</dbReference>
<accession>A0A9D9I4K5</accession>